<dbReference type="AlphaFoldDB" id="A0AAV7FLF4"/>
<dbReference type="Proteomes" id="UP000775213">
    <property type="component" value="Unassembled WGS sequence"/>
</dbReference>
<keyword evidence="1" id="KW-0472">Membrane</keyword>
<reference evidence="3 4" key="1">
    <citation type="journal article" date="2021" name="Hortic Res">
        <title>Chromosome-scale assembly of the Dendrobium chrysotoxum genome enhances the understanding of orchid evolution.</title>
        <authorList>
            <person name="Zhang Y."/>
            <person name="Zhang G.Q."/>
            <person name="Zhang D."/>
            <person name="Liu X.D."/>
            <person name="Xu X.Y."/>
            <person name="Sun W.H."/>
            <person name="Yu X."/>
            <person name="Zhu X."/>
            <person name="Wang Z.W."/>
            <person name="Zhao X."/>
            <person name="Zhong W.Y."/>
            <person name="Chen H."/>
            <person name="Yin W.L."/>
            <person name="Huang T."/>
            <person name="Niu S.C."/>
            <person name="Liu Z.J."/>
        </authorList>
    </citation>
    <scope>NUCLEOTIDE SEQUENCE [LARGE SCALE GENOMIC DNA]</scope>
    <source>
        <strain evidence="3">Lindl</strain>
    </source>
</reference>
<protein>
    <submittedName>
        <fullName evidence="3">Uncharacterized protein</fullName>
    </submittedName>
</protein>
<sequence>MIFLMLIVIQFLYVNHISFCNPNIEDDSIHYGAVNKYKILEISKCQLFIFLICTIFYFLQANTKKGLIILNF</sequence>
<feature type="chain" id="PRO_5043720179" evidence="2">
    <location>
        <begin position="21"/>
        <end position="72"/>
    </location>
</feature>
<feature type="signal peptide" evidence="2">
    <location>
        <begin position="1"/>
        <end position="20"/>
    </location>
</feature>
<accession>A0AAV7FLF4</accession>
<keyword evidence="2" id="KW-0732">Signal</keyword>
<evidence type="ECO:0000313" key="3">
    <source>
        <dbReference type="EMBL" id="KAH0434773.1"/>
    </source>
</evidence>
<evidence type="ECO:0000256" key="1">
    <source>
        <dbReference type="SAM" id="Phobius"/>
    </source>
</evidence>
<gene>
    <name evidence="3" type="ORF">IEQ34_026768</name>
</gene>
<keyword evidence="1" id="KW-0812">Transmembrane</keyword>
<keyword evidence="1" id="KW-1133">Transmembrane helix</keyword>
<comment type="caution">
    <text evidence="3">The sequence shown here is derived from an EMBL/GenBank/DDBJ whole genome shotgun (WGS) entry which is preliminary data.</text>
</comment>
<keyword evidence="4" id="KW-1185">Reference proteome</keyword>
<dbReference type="EMBL" id="JAGFBR010000784">
    <property type="protein sequence ID" value="KAH0434773.1"/>
    <property type="molecule type" value="Genomic_DNA"/>
</dbReference>
<evidence type="ECO:0000256" key="2">
    <source>
        <dbReference type="SAM" id="SignalP"/>
    </source>
</evidence>
<feature type="transmembrane region" description="Helical" evidence="1">
    <location>
        <begin position="39"/>
        <end position="59"/>
    </location>
</feature>
<organism evidence="3 4">
    <name type="scientific">Dendrobium chrysotoxum</name>
    <name type="common">Orchid</name>
    <dbReference type="NCBI Taxonomy" id="161865"/>
    <lineage>
        <taxon>Eukaryota</taxon>
        <taxon>Viridiplantae</taxon>
        <taxon>Streptophyta</taxon>
        <taxon>Embryophyta</taxon>
        <taxon>Tracheophyta</taxon>
        <taxon>Spermatophyta</taxon>
        <taxon>Magnoliopsida</taxon>
        <taxon>Liliopsida</taxon>
        <taxon>Asparagales</taxon>
        <taxon>Orchidaceae</taxon>
        <taxon>Epidendroideae</taxon>
        <taxon>Malaxideae</taxon>
        <taxon>Dendrobiinae</taxon>
        <taxon>Dendrobium</taxon>
    </lineage>
</organism>
<name>A0AAV7FLF4_DENCH</name>
<evidence type="ECO:0000313" key="4">
    <source>
        <dbReference type="Proteomes" id="UP000775213"/>
    </source>
</evidence>
<proteinExistence type="predicted"/>